<dbReference type="PRINTS" id="PR00723">
    <property type="entry name" value="SUBTILISIN"/>
</dbReference>
<dbReference type="PROSITE" id="PS50853">
    <property type="entry name" value="FN3"/>
    <property type="match status" value="1"/>
</dbReference>
<evidence type="ECO:0000256" key="8">
    <source>
        <dbReference type="SAM" id="SignalP"/>
    </source>
</evidence>
<dbReference type="InterPro" id="IPR023828">
    <property type="entry name" value="Peptidase_S8_Ser-AS"/>
</dbReference>
<dbReference type="PANTHER" id="PTHR43399:SF4">
    <property type="entry name" value="CELL WALL-ASSOCIATED PROTEASE"/>
    <property type="match status" value="1"/>
</dbReference>
<dbReference type="NCBIfam" id="TIGR04183">
    <property type="entry name" value="Por_Secre_tail"/>
    <property type="match status" value="1"/>
</dbReference>
<feature type="compositionally biased region" description="Polar residues" evidence="7">
    <location>
        <begin position="301"/>
        <end position="311"/>
    </location>
</feature>
<dbReference type="Proteomes" id="UP001491349">
    <property type="component" value="Unassembled WGS sequence"/>
</dbReference>
<evidence type="ECO:0000256" key="3">
    <source>
        <dbReference type="ARBA" id="ARBA00022729"/>
    </source>
</evidence>
<evidence type="ECO:0000313" key="11">
    <source>
        <dbReference type="EMBL" id="MEK8179093.1"/>
    </source>
</evidence>
<accession>A0ABU9DXH4</accession>
<dbReference type="InterPro" id="IPR034058">
    <property type="entry name" value="TagA/B/C/D_pept_dom"/>
</dbReference>
<dbReference type="Pfam" id="PF18962">
    <property type="entry name" value="Por_Secre_tail"/>
    <property type="match status" value="1"/>
</dbReference>
<keyword evidence="2 6" id="KW-0645">Protease</keyword>
<dbReference type="PROSITE" id="PS51892">
    <property type="entry name" value="SUBTILASE"/>
    <property type="match status" value="1"/>
</dbReference>
<protein>
    <submittedName>
        <fullName evidence="11">S8 family serine peptidase</fullName>
    </submittedName>
</protein>
<comment type="similarity">
    <text evidence="1 6">Belongs to the peptidase S8 family.</text>
</comment>
<feature type="region of interest" description="Disordered" evidence="7">
    <location>
        <begin position="298"/>
        <end position="335"/>
    </location>
</feature>
<keyword evidence="5 6" id="KW-0720">Serine protease</keyword>
<keyword evidence="12" id="KW-1185">Reference proteome</keyword>
<dbReference type="Gene3D" id="2.60.120.380">
    <property type="match status" value="1"/>
</dbReference>
<dbReference type="InterPro" id="IPR013783">
    <property type="entry name" value="Ig-like_fold"/>
</dbReference>
<proteinExistence type="inferred from homology"/>
<dbReference type="InterPro" id="IPR036116">
    <property type="entry name" value="FN3_sf"/>
</dbReference>
<dbReference type="InterPro" id="IPR036852">
    <property type="entry name" value="Peptidase_S8/S53_dom_sf"/>
</dbReference>
<feature type="compositionally biased region" description="Low complexity" evidence="7">
    <location>
        <begin position="322"/>
        <end position="335"/>
    </location>
</feature>
<feature type="active site" description="Charge relay system" evidence="6">
    <location>
        <position position="156"/>
    </location>
</feature>
<feature type="domain" description="P/Homo B" evidence="10">
    <location>
        <begin position="740"/>
        <end position="893"/>
    </location>
</feature>
<feature type="active site" description="Charge relay system" evidence="6">
    <location>
        <position position="346"/>
    </location>
</feature>
<comment type="caution">
    <text evidence="11">The sequence shown here is derived from an EMBL/GenBank/DDBJ whole genome shotgun (WGS) entry which is preliminary data.</text>
</comment>
<dbReference type="SUPFAM" id="SSF49265">
    <property type="entry name" value="Fibronectin type III"/>
    <property type="match status" value="1"/>
</dbReference>
<dbReference type="Gene3D" id="2.60.40.10">
    <property type="entry name" value="Immunoglobulins"/>
    <property type="match status" value="1"/>
</dbReference>
<evidence type="ECO:0000256" key="5">
    <source>
        <dbReference type="ARBA" id="ARBA00022825"/>
    </source>
</evidence>
<name>A0ABU9DXH4_9FLAO</name>
<dbReference type="SUPFAM" id="SSF52743">
    <property type="entry name" value="Subtilisin-like"/>
    <property type="match status" value="1"/>
</dbReference>
<sequence>MKKHYSLLLLFLFISSSIFGQSQEDIKKITAEYDMAKLKEKEASYRKRAAAEKQKAIAMAKLRNWPIYTETPEGGIKELMEITPEGLPIYYATDNVNAARTTRTNHLNAGGSLGLNLDGQGMTVRVWDGGNVRTNHNAFGSRVVAVDATTTSVILHATHVTGTMVASANPASVKGMASQANARTFDWGFDDAEVVSETMEGMLVSNHSYGTPISGSGTPLPAWYIGSYTYSAYLWDDIAYDAPYYLAVMSAGNEGGNNDNAEPIAFGFDKLVGNKGAKNNLVVANSLDATTAADGTLTSGVTINPSSSQGPTDDFRIKPDITGNGTNVTSTGSSSTTATAALSGTSMASPNVAGSLILLQQHYKNLTNSFMRASTLKGLACHTADDAGQEGPDPVFGWGLLNCKQAAQTITNNGLTSWVSEENLANGQEYTITVNSNGSTPLIASITWTDVPGTINTGGFGANDPTPALVNDLDIRVVKNSTTYFPWKLDWDPNSPAIRTADNNVDNVEQVKIDTPTAGQYTITVKHKGTLVTGSQKFSLVITGLTSNFAINSTSDNLTVCSNQNAVYTFNYTQSGAGTTTFSAIDLPTGATATFSPTSLSTNGSVTMTVSGLAGITPGEYFVGIKGTSTTETETRYKTLRVFNGTSFQPVALQTPANAQNGLSTTALLKWNTQPNALTYNIQVSQFPNFSSLFLTDEVANNQYNISGLTEATRYYWRVIPQNNCGTAITSNAIVYYFDTGNLVCDLNFAAEDYSDAIIADVPNSTASVPLTITGGYTIGDLNVNINISHTWVQDMTIVLEGPVAIGSPIITLLEEACGGQSDIDCTMDDDGGEPTCAGTPAISGSIAPVNPLSALNTLPADGVWTLRVVDPYNEDGGSINNFSIDICSVEVALSVVSNPILSSSIYPNPTKGIVNIAIPALTDKATITLYDLQGRAIMTKETNQVYTSFGIENLQDGVYLVNIANDQGSITKKIVLRKN</sequence>
<evidence type="ECO:0000256" key="1">
    <source>
        <dbReference type="ARBA" id="ARBA00011073"/>
    </source>
</evidence>
<dbReference type="EMBL" id="JBBPCB010000001">
    <property type="protein sequence ID" value="MEK8179093.1"/>
    <property type="molecule type" value="Genomic_DNA"/>
</dbReference>
<dbReference type="PROSITE" id="PS51829">
    <property type="entry name" value="P_HOMO_B"/>
    <property type="match status" value="1"/>
</dbReference>
<feature type="active site" description="Charge relay system" evidence="6">
    <location>
        <position position="128"/>
    </location>
</feature>
<dbReference type="Pfam" id="PF01483">
    <property type="entry name" value="P_proprotein"/>
    <property type="match status" value="1"/>
</dbReference>
<feature type="domain" description="Fibronectin type-III" evidence="9">
    <location>
        <begin position="649"/>
        <end position="743"/>
    </location>
</feature>
<dbReference type="InterPro" id="IPR008979">
    <property type="entry name" value="Galactose-bd-like_sf"/>
</dbReference>
<dbReference type="Gene3D" id="3.40.50.200">
    <property type="entry name" value="Peptidase S8/S53 domain"/>
    <property type="match status" value="1"/>
</dbReference>
<dbReference type="Gene3D" id="2.60.120.260">
    <property type="entry name" value="Galactose-binding domain-like"/>
    <property type="match status" value="1"/>
</dbReference>
<feature type="signal peptide" evidence="8">
    <location>
        <begin position="1"/>
        <end position="20"/>
    </location>
</feature>
<evidence type="ECO:0000313" key="12">
    <source>
        <dbReference type="Proteomes" id="UP001491349"/>
    </source>
</evidence>
<keyword evidence="4 6" id="KW-0378">Hydrolase</keyword>
<reference evidence="11 12" key="1">
    <citation type="submission" date="2024-04" db="EMBL/GenBank/DDBJ databases">
        <title>draft genome sequnece of Flavobacterium buctense JCM 30750.</title>
        <authorList>
            <person name="Kim D.-U."/>
        </authorList>
    </citation>
    <scope>NUCLEOTIDE SEQUENCE [LARGE SCALE GENOMIC DNA]</scope>
    <source>
        <strain evidence="11 12">JCM 30750</strain>
    </source>
</reference>
<dbReference type="InterPro" id="IPR000209">
    <property type="entry name" value="Peptidase_S8/S53_dom"/>
</dbReference>
<dbReference type="InterPro" id="IPR003961">
    <property type="entry name" value="FN3_dom"/>
</dbReference>
<keyword evidence="3 8" id="KW-0732">Signal</keyword>
<dbReference type="PROSITE" id="PS00138">
    <property type="entry name" value="SUBTILASE_SER"/>
    <property type="match status" value="1"/>
</dbReference>
<evidence type="ECO:0000259" key="10">
    <source>
        <dbReference type="PROSITE" id="PS51829"/>
    </source>
</evidence>
<evidence type="ECO:0000256" key="7">
    <source>
        <dbReference type="SAM" id="MobiDB-lite"/>
    </source>
</evidence>
<dbReference type="RefSeq" id="WP_187659229.1">
    <property type="nucleotide sequence ID" value="NZ_JACTAB010000001.1"/>
</dbReference>
<evidence type="ECO:0000256" key="2">
    <source>
        <dbReference type="ARBA" id="ARBA00022670"/>
    </source>
</evidence>
<evidence type="ECO:0000256" key="6">
    <source>
        <dbReference type="PROSITE-ProRule" id="PRU01240"/>
    </source>
</evidence>
<dbReference type="PANTHER" id="PTHR43399">
    <property type="entry name" value="SUBTILISIN-RELATED"/>
    <property type="match status" value="1"/>
</dbReference>
<organism evidence="11 12">
    <name type="scientific">Flavobacterium buctense</name>
    <dbReference type="NCBI Taxonomy" id="1648146"/>
    <lineage>
        <taxon>Bacteria</taxon>
        <taxon>Pseudomonadati</taxon>
        <taxon>Bacteroidota</taxon>
        <taxon>Flavobacteriia</taxon>
        <taxon>Flavobacteriales</taxon>
        <taxon>Flavobacteriaceae</taxon>
        <taxon>Flavobacterium</taxon>
    </lineage>
</organism>
<gene>
    <name evidence="11" type="ORF">WMW71_01960</name>
</gene>
<dbReference type="InterPro" id="IPR002884">
    <property type="entry name" value="P_dom"/>
</dbReference>
<dbReference type="InterPro" id="IPR015500">
    <property type="entry name" value="Peptidase_S8_subtilisin-rel"/>
</dbReference>
<dbReference type="InterPro" id="IPR026444">
    <property type="entry name" value="Secre_tail"/>
</dbReference>
<dbReference type="SUPFAM" id="SSF49785">
    <property type="entry name" value="Galactose-binding domain-like"/>
    <property type="match status" value="2"/>
</dbReference>
<evidence type="ECO:0000259" key="9">
    <source>
        <dbReference type="PROSITE" id="PS50853"/>
    </source>
</evidence>
<feature type="chain" id="PRO_5045845602" evidence="8">
    <location>
        <begin position="21"/>
        <end position="980"/>
    </location>
</feature>
<dbReference type="InterPro" id="IPR051048">
    <property type="entry name" value="Peptidase_S8/S53_subtilisin"/>
</dbReference>
<dbReference type="Pfam" id="PF00082">
    <property type="entry name" value="Peptidase_S8"/>
    <property type="match status" value="1"/>
</dbReference>
<dbReference type="CDD" id="cd04842">
    <property type="entry name" value="Peptidases_S8_Kp43_protease"/>
    <property type="match status" value="1"/>
</dbReference>
<evidence type="ECO:0000256" key="4">
    <source>
        <dbReference type="ARBA" id="ARBA00022801"/>
    </source>
</evidence>